<reference evidence="1" key="1">
    <citation type="submission" date="2022-04" db="EMBL/GenBank/DDBJ databases">
        <title>Complete genome sequence of a cyanobacterium, Nostoc sp. SO-36, isolated in Antarctica.</title>
        <authorList>
            <person name="Kanesaki Y."/>
            <person name="Effendi D."/>
            <person name="Sakamoto T."/>
            <person name="Ohtani S."/>
            <person name="Awai K."/>
        </authorList>
    </citation>
    <scope>NUCLEOTIDE SEQUENCE</scope>
    <source>
        <strain evidence="1">SO-36</strain>
        <plasmid evidence="1">pANSO36C</plasmid>
    </source>
</reference>
<proteinExistence type="predicted"/>
<name>A0ABN6QFE0_NOSCO</name>
<dbReference type="EMBL" id="AP025735">
    <property type="protein sequence ID" value="BDI20995.1"/>
    <property type="molecule type" value="Genomic_DNA"/>
</dbReference>
<keyword evidence="1" id="KW-0614">Plasmid</keyword>
<evidence type="ECO:0000313" key="1">
    <source>
        <dbReference type="EMBL" id="BDI20995.1"/>
    </source>
</evidence>
<evidence type="ECO:0000313" key="2">
    <source>
        <dbReference type="Proteomes" id="UP001055453"/>
    </source>
</evidence>
<protein>
    <submittedName>
        <fullName evidence="1">Uncharacterized protein</fullName>
    </submittedName>
</protein>
<accession>A0ABN6QFE0</accession>
<organism evidence="1 2">
    <name type="scientific">Nostoc cf. commune SO-36</name>
    <dbReference type="NCBI Taxonomy" id="449208"/>
    <lineage>
        <taxon>Bacteria</taxon>
        <taxon>Bacillati</taxon>
        <taxon>Cyanobacteriota</taxon>
        <taxon>Cyanophyceae</taxon>
        <taxon>Nostocales</taxon>
        <taxon>Nostocaceae</taxon>
        <taxon>Nostoc</taxon>
    </lineage>
</organism>
<geneLocation type="plasmid" evidence="1 2">
    <name>pANSO36C</name>
</geneLocation>
<keyword evidence="2" id="KW-1185">Reference proteome</keyword>
<gene>
    <name evidence="1" type="ORF">ANSO36C_67970</name>
</gene>
<sequence length="105" mass="11479">MKAQNPMTTEEKASLETAIKIYVEMGVLNRVSQSTKTFLARVPGIDTRRLQTLIKNQSQEIAAMAGAKDVIYKTGDYLPSGRGAFGLRGGGERAIKISPSIEFIF</sequence>
<dbReference type="Proteomes" id="UP001055453">
    <property type="component" value="Plasmid pANSO36C"/>
</dbReference>